<accession>R0JNK6</accession>
<dbReference type="Proteomes" id="UP000296049">
    <property type="component" value="Unassembled WGS sequence"/>
</dbReference>
<organism evidence="2 3">
    <name type="scientific">Anas platyrhynchos</name>
    <name type="common">Mallard</name>
    <name type="synonym">Anas boschas</name>
    <dbReference type="NCBI Taxonomy" id="8839"/>
    <lineage>
        <taxon>Eukaryota</taxon>
        <taxon>Metazoa</taxon>
        <taxon>Chordata</taxon>
        <taxon>Craniata</taxon>
        <taxon>Vertebrata</taxon>
        <taxon>Euteleostomi</taxon>
        <taxon>Archelosauria</taxon>
        <taxon>Archosauria</taxon>
        <taxon>Dinosauria</taxon>
        <taxon>Saurischia</taxon>
        <taxon>Theropoda</taxon>
        <taxon>Coelurosauria</taxon>
        <taxon>Aves</taxon>
        <taxon>Neognathae</taxon>
        <taxon>Galloanserae</taxon>
        <taxon>Anseriformes</taxon>
        <taxon>Anatidae</taxon>
        <taxon>Anatinae</taxon>
        <taxon>Anas</taxon>
    </lineage>
</organism>
<reference evidence="3" key="1">
    <citation type="journal article" date="2013" name="Nat. Genet.">
        <title>The duck genome and transcriptome provide insight into an avian influenza virus reservoir species.</title>
        <authorList>
            <person name="Huang Y."/>
            <person name="Li Y."/>
            <person name="Burt D.W."/>
            <person name="Chen H."/>
            <person name="Zhang Y."/>
            <person name="Qian W."/>
            <person name="Kim H."/>
            <person name="Gan S."/>
            <person name="Zhao Y."/>
            <person name="Li J."/>
            <person name="Yi K."/>
            <person name="Feng H."/>
            <person name="Zhu P."/>
            <person name="Li B."/>
            <person name="Liu Q."/>
            <person name="Fairley S."/>
            <person name="Magor K.E."/>
            <person name="Du Z."/>
            <person name="Hu X."/>
            <person name="Goodman L."/>
            <person name="Tafer H."/>
            <person name="Vignal A."/>
            <person name="Lee T."/>
            <person name="Kim K.W."/>
            <person name="Sheng Z."/>
            <person name="An Y."/>
            <person name="Searle S."/>
            <person name="Herrero J."/>
            <person name="Groenen M.A."/>
            <person name="Crooijmans R.P."/>
            <person name="Faraut T."/>
            <person name="Cai Q."/>
            <person name="Webster R.G."/>
            <person name="Aldridge J.R."/>
            <person name="Warren W.C."/>
            <person name="Bartschat S."/>
            <person name="Kehr S."/>
            <person name="Marz M."/>
            <person name="Stadler P.F."/>
            <person name="Smith J."/>
            <person name="Kraus R.H."/>
            <person name="Zhao Y."/>
            <person name="Ren L."/>
            <person name="Fei J."/>
            <person name="Morisson M."/>
            <person name="Kaiser P."/>
            <person name="Griffin D.K."/>
            <person name="Rao M."/>
            <person name="Pitel F."/>
            <person name="Wang J."/>
            <person name="Li N."/>
        </authorList>
    </citation>
    <scope>NUCLEOTIDE SEQUENCE [LARGE SCALE GENOMIC DNA]</scope>
</reference>
<evidence type="ECO:0000313" key="2">
    <source>
        <dbReference type="EMBL" id="EOA98880.1"/>
    </source>
</evidence>
<evidence type="ECO:0000313" key="3">
    <source>
        <dbReference type="Proteomes" id="UP000296049"/>
    </source>
</evidence>
<protein>
    <submittedName>
        <fullName evidence="2">Uncharacterized protein</fullName>
    </submittedName>
</protein>
<gene>
    <name evidence="2" type="ORF">Anapl_04195</name>
</gene>
<dbReference type="AlphaFoldDB" id="R0JNK6"/>
<feature type="region of interest" description="Disordered" evidence="1">
    <location>
        <begin position="69"/>
        <end position="152"/>
    </location>
</feature>
<sequence>MNHATKPGWPAGLTRAEIRAGAVQQGRQQAKATGPVPCGCVKGAHVTWANRDDGNVSVKALRSVGLSHRDAAVMSEPKEGERNEALTTSKHKQPEAGKQLTSRSGRREQRRGQPPASSVGPPRFCPDALPRAIDHSKKRGKERGEKSGEPKGAFHVSVVSQAQDNLLQIPVERGTGSVGASSRSPFLFRPPTRRPKREIKNASLERSTAGGARAKNKNKQTNKKNNPLRSTGSRRLAERFPVLRRDARTGAQW</sequence>
<name>R0JNK6_ANAPL</name>
<feature type="compositionally biased region" description="Basic and acidic residues" evidence="1">
    <location>
        <begin position="235"/>
        <end position="253"/>
    </location>
</feature>
<evidence type="ECO:0000256" key="1">
    <source>
        <dbReference type="SAM" id="MobiDB-lite"/>
    </source>
</evidence>
<proteinExistence type="predicted"/>
<keyword evidence="3" id="KW-1185">Reference proteome</keyword>
<feature type="region of interest" description="Disordered" evidence="1">
    <location>
        <begin position="173"/>
        <end position="253"/>
    </location>
</feature>
<feature type="compositionally biased region" description="Basic and acidic residues" evidence="1">
    <location>
        <begin position="69"/>
        <end position="84"/>
    </location>
</feature>
<dbReference type="EMBL" id="KB743404">
    <property type="protein sequence ID" value="EOA98880.1"/>
    <property type="molecule type" value="Genomic_DNA"/>
</dbReference>